<dbReference type="EC" id="2.2.1.6" evidence="4 11"/>
<dbReference type="Gene3D" id="3.40.50.970">
    <property type="match status" value="2"/>
</dbReference>
<comment type="similarity">
    <text evidence="3 11">Belongs to the TPP enzyme family.</text>
</comment>
<evidence type="ECO:0000313" key="17">
    <source>
        <dbReference type="Proteomes" id="UP000788419"/>
    </source>
</evidence>
<evidence type="ECO:0000256" key="1">
    <source>
        <dbReference type="ARBA" id="ARBA00004974"/>
    </source>
</evidence>
<dbReference type="InterPro" id="IPR011766">
    <property type="entry name" value="TPP_enzyme_TPP-bd"/>
</dbReference>
<gene>
    <name evidence="16" type="ORF">CSC65_06725</name>
</gene>
<evidence type="ECO:0000256" key="3">
    <source>
        <dbReference type="ARBA" id="ARBA00007812"/>
    </source>
</evidence>
<dbReference type="PROSITE" id="PS00187">
    <property type="entry name" value="TPP_ENZYMES"/>
    <property type="match status" value="1"/>
</dbReference>
<comment type="pathway">
    <text evidence="2 11">Amino-acid biosynthesis; L-valine biosynthesis; L-valine from pyruvate: step 1/4.</text>
</comment>
<keyword evidence="6 11" id="KW-0808">Transferase</keyword>
<evidence type="ECO:0000259" key="13">
    <source>
        <dbReference type="Pfam" id="PF00205"/>
    </source>
</evidence>
<evidence type="ECO:0000256" key="2">
    <source>
        <dbReference type="ARBA" id="ARBA00005025"/>
    </source>
</evidence>
<feature type="domain" description="Thiamine pyrophosphate enzyme N-terminal TPP-binding" evidence="15">
    <location>
        <begin position="14"/>
        <end position="128"/>
    </location>
</feature>
<dbReference type="EMBL" id="PDWN01000005">
    <property type="protein sequence ID" value="KAF1695456.1"/>
    <property type="molecule type" value="Genomic_DNA"/>
</dbReference>
<keyword evidence="7 11" id="KW-0479">Metal-binding</keyword>
<protein>
    <recommendedName>
        <fullName evidence="4 11">Acetolactate synthase</fullName>
        <ecNumber evidence="4 11">2.2.1.6</ecNumber>
    </recommendedName>
</protein>
<dbReference type="RefSeq" id="WP_162409763.1">
    <property type="nucleotide sequence ID" value="NZ_PDWN01000005.1"/>
</dbReference>
<evidence type="ECO:0000313" key="16">
    <source>
        <dbReference type="EMBL" id="KAF1695456.1"/>
    </source>
</evidence>
<evidence type="ECO:0000256" key="10">
    <source>
        <dbReference type="ARBA" id="ARBA00023304"/>
    </source>
</evidence>
<dbReference type="InterPro" id="IPR039368">
    <property type="entry name" value="AHAS_TPP"/>
</dbReference>
<dbReference type="InterPro" id="IPR029035">
    <property type="entry name" value="DHS-like_NAD/FAD-binding_dom"/>
</dbReference>
<evidence type="ECO:0000256" key="5">
    <source>
        <dbReference type="ARBA" id="ARBA00022605"/>
    </source>
</evidence>
<dbReference type="Proteomes" id="UP000788419">
    <property type="component" value="Unassembled WGS sequence"/>
</dbReference>
<dbReference type="PANTHER" id="PTHR18968">
    <property type="entry name" value="THIAMINE PYROPHOSPHATE ENZYMES"/>
    <property type="match status" value="1"/>
</dbReference>
<evidence type="ECO:0000259" key="14">
    <source>
        <dbReference type="Pfam" id="PF02775"/>
    </source>
</evidence>
<evidence type="ECO:0000256" key="4">
    <source>
        <dbReference type="ARBA" id="ARBA00013145"/>
    </source>
</evidence>
<dbReference type="SUPFAM" id="SSF52518">
    <property type="entry name" value="Thiamin diphosphate-binding fold (THDP-binding)"/>
    <property type="match status" value="2"/>
</dbReference>
<dbReference type="SUPFAM" id="SSF52467">
    <property type="entry name" value="DHS-like NAD/FAD-binding domain"/>
    <property type="match status" value="1"/>
</dbReference>
<organism evidence="16 17">
    <name type="scientific">Pseudoxanthomonas daejeonensis</name>
    <dbReference type="NCBI Taxonomy" id="266062"/>
    <lineage>
        <taxon>Bacteria</taxon>
        <taxon>Pseudomonadati</taxon>
        <taxon>Pseudomonadota</taxon>
        <taxon>Gammaproteobacteria</taxon>
        <taxon>Lysobacterales</taxon>
        <taxon>Lysobacteraceae</taxon>
        <taxon>Pseudoxanthomonas</taxon>
    </lineage>
</organism>
<comment type="caution">
    <text evidence="16">The sequence shown here is derived from an EMBL/GenBank/DDBJ whole genome shotgun (WGS) entry which is preliminary data.</text>
</comment>
<dbReference type="PANTHER" id="PTHR18968:SF142">
    <property type="entry name" value="ACETOLACTATE SYNTHASE"/>
    <property type="match status" value="1"/>
</dbReference>
<dbReference type="CDD" id="cd07035">
    <property type="entry name" value="TPP_PYR_POX_like"/>
    <property type="match status" value="1"/>
</dbReference>
<comment type="cofactor">
    <cofactor evidence="11">
        <name>thiamine diphosphate</name>
        <dbReference type="ChEBI" id="CHEBI:58937"/>
    </cofactor>
    <text evidence="11">Binds 1 thiamine pyrophosphate per subunit.</text>
</comment>
<keyword evidence="9 11" id="KW-0786">Thiamine pyrophosphate</keyword>
<evidence type="ECO:0000256" key="12">
    <source>
        <dbReference type="SAM" id="MobiDB-lite"/>
    </source>
</evidence>
<name>A0ABQ6Z8F0_9GAMM</name>
<evidence type="ECO:0000256" key="9">
    <source>
        <dbReference type="ARBA" id="ARBA00023052"/>
    </source>
</evidence>
<evidence type="ECO:0000256" key="11">
    <source>
        <dbReference type="RuleBase" id="RU003591"/>
    </source>
</evidence>
<keyword evidence="17" id="KW-1185">Reference proteome</keyword>
<dbReference type="InterPro" id="IPR000399">
    <property type="entry name" value="TPP-bd_CS"/>
</dbReference>
<dbReference type="InterPro" id="IPR012846">
    <property type="entry name" value="Acetolactate_synth_lsu"/>
</dbReference>
<dbReference type="GO" id="GO:0003984">
    <property type="term" value="F:acetolactate synthase activity"/>
    <property type="evidence" value="ECO:0007669"/>
    <property type="project" value="UniProtKB-EC"/>
</dbReference>
<dbReference type="InterPro" id="IPR029061">
    <property type="entry name" value="THDP-binding"/>
</dbReference>
<dbReference type="NCBIfam" id="NF006524">
    <property type="entry name" value="PRK08978.1"/>
    <property type="match status" value="1"/>
</dbReference>
<evidence type="ECO:0000256" key="6">
    <source>
        <dbReference type="ARBA" id="ARBA00022679"/>
    </source>
</evidence>
<accession>A0ABQ6Z8F0</accession>
<comment type="pathway">
    <text evidence="1 11">Amino-acid biosynthesis; L-isoleucine biosynthesis; L-isoleucine from 2-oxobutanoate: step 1/4.</text>
</comment>
<feature type="domain" description="Thiamine pyrophosphate enzyme TPP-binding" evidence="14">
    <location>
        <begin position="388"/>
        <end position="536"/>
    </location>
</feature>
<dbReference type="Pfam" id="PF02775">
    <property type="entry name" value="TPP_enzyme_C"/>
    <property type="match status" value="1"/>
</dbReference>
<feature type="domain" description="Thiamine pyrophosphate enzyme central" evidence="13">
    <location>
        <begin position="200"/>
        <end position="335"/>
    </location>
</feature>
<keyword evidence="10 11" id="KW-0100">Branched-chain amino acid biosynthesis</keyword>
<feature type="compositionally biased region" description="Polar residues" evidence="12">
    <location>
        <begin position="554"/>
        <end position="564"/>
    </location>
</feature>
<evidence type="ECO:0000259" key="15">
    <source>
        <dbReference type="Pfam" id="PF02776"/>
    </source>
</evidence>
<dbReference type="InterPro" id="IPR012001">
    <property type="entry name" value="Thiamin_PyroP_enz_TPP-bd_dom"/>
</dbReference>
<keyword evidence="5 11" id="KW-0028">Amino-acid biosynthesis</keyword>
<comment type="catalytic activity">
    <reaction evidence="11">
        <text>2 pyruvate + H(+) = (2S)-2-acetolactate + CO2</text>
        <dbReference type="Rhea" id="RHEA:25249"/>
        <dbReference type="ChEBI" id="CHEBI:15361"/>
        <dbReference type="ChEBI" id="CHEBI:15378"/>
        <dbReference type="ChEBI" id="CHEBI:16526"/>
        <dbReference type="ChEBI" id="CHEBI:58476"/>
        <dbReference type="EC" id="2.2.1.6"/>
    </reaction>
</comment>
<sequence>MNATSPTAAAGLRNGAAWVAHALEAEGVDTIFGYPGGAIMPFYDALVDSGLRHVLVRHEQGAALAANGYARASGKVGVCVATSGPGASNLVTGIADGLLDSVPMVCITGQVATPLLGTDAFQELDVFGMTLPIVKHSFLVRKVDDLPHVLAEAFRLAREGRPGPVLIDLPKDVQIGSAIHLPAHVPASVDAEPAPDAAALAEAIAAIAAAEKPVIYGGGGIGIADAVDVFREFVEATRIPTVLTLRGLGALPGNHPQFLGMLGMHGTRAANIAVQESDLLVVVGARFDDRATGKLAEFAPFARVIHLDADAYEISKLRTADIALPGDVASGLRTLASARSSCDGWRQRCAKNREKHAARYDAPGQDIYAPALLKRLSELVPDAVIACDVGQHQMWVAQHCRFSHPRNHLTSGALGTMGFGLPAAMGAQFACPDRPVVLVSGDGSFMMNVQELVTVARCKLPVKMILLDNSSLGMVRQWQELFFDKRYSEIDLSDNPDFAALARVCGIPATRIEKRADVEDALAALLASPGPGLLHVAIDARANVWPLVPPNTANSTMLESNPNEQKAESAHALPA</sequence>
<feature type="region of interest" description="Disordered" evidence="12">
    <location>
        <begin position="554"/>
        <end position="575"/>
    </location>
</feature>
<evidence type="ECO:0000256" key="7">
    <source>
        <dbReference type="ARBA" id="ARBA00022723"/>
    </source>
</evidence>
<dbReference type="Gene3D" id="3.40.50.1220">
    <property type="entry name" value="TPP-binding domain"/>
    <property type="match status" value="1"/>
</dbReference>
<dbReference type="Pfam" id="PF00205">
    <property type="entry name" value="TPP_enzyme_M"/>
    <property type="match status" value="1"/>
</dbReference>
<reference evidence="16 17" key="1">
    <citation type="submission" date="2017-10" db="EMBL/GenBank/DDBJ databases">
        <title>Whole genome sequencing of members of genus Pseudoxanthomonas.</title>
        <authorList>
            <person name="Kumar S."/>
            <person name="Bansal K."/>
            <person name="Kaur A."/>
            <person name="Patil P."/>
            <person name="Sharma S."/>
            <person name="Patil P.B."/>
        </authorList>
    </citation>
    <scope>NUCLEOTIDE SEQUENCE [LARGE SCALE GENOMIC DNA]</scope>
    <source>
        <strain evidence="16 17">DSM 17801</strain>
    </source>
</reference>
<proteinExistence type="inferred from homology"/>
<keyword evidence="8 11" id="KW-0460">Magnesium</keyword>
<dbReference type="InterPro" id="IPR045229">
    <property type="entry name" value="TPP_enz"/>
</dbReference>
<dbReference type="CDD" id="cd02015">
    <property type="entry name" value="TPP_AHAS"/>
    <property type="match status" value="1"/>
</dbReference>
<dbReference type="Pfam" id="PF02776">
    <property type="entry name" value="TPP_enzyme_N"/>
    <property type="match status" value="1"/>
</dbReference>
<comment type="cofactor">
    <cofactor evidence="11">
        <name>Mg(2+)</name>
        <dbReference type="ChEBI" id="CHEBI:18420"/>
    </cofactor>
    <text evidence="11">Binds 1 Mg(2+) ion per subunit.</text>
</comment>
<dbReference type="NCBIfam" id="TIGR00118">
    <property type="entry name" value="acolac_lg"/>
    <property type="match status" value="1"/>
</dbReference>
<evidence type="ECO:0000256" key="8">
    <source>
        <dbReference type="ARBA" id="ARBA00022842"/>
    </source>
</evidence>
<dbReference type="InterPro" id="IPR012000">
    <property type="entry name" value="Thiamin_PyroP_enz_cen_dom"/>
</dbReference>